<sequence>MPIPTPKKDEKRDDFMSRCMGDSVMNKEFKDNKQRYAVCVRQWEEKGGDTTKHNK</sequence>
<proteinExistence type="predicted"/>
<gene>
    <name evidence="1" type="ORF">MM415B08083_0006</name>
</gene>
<evidence type="ECO:0000313" key="1">
    <source>
        <dbReference type="EMBL" id="QJA96539.1"/>
    </source>
</evidence>
<organism evidence="1">
    <name type="scientific">viral metagenome</name>
    <dbReference type="NCBI Taxonomy" id="1070528"/>
    <lineage>
        <taxon>unclassified sequences</taxon>
        <taxon>metagenomes</taxon>
        <taxon>organismal metagenomes</taxon>
    </lineage>
</organism>
<reference evidence="1" key="1">
    <citation type="submission" date="2020-03" db="EMBL/GenBank/DDBJ databases">
        <title>The deep terrestrial virosphere.</title>
        <authorList>
            <person name="Holmfeldt K."/>
            <person name="Nilsson E."/>
            <person name="Simone D."/>
            <person name="Lopez-Fernandez M."/>
            <person name="Wu X."/>
            <person name="de Brujin I."/>
            <person name="Lundin D."/>
            <person name="Andersson A."/>
            <person name="Bertilsson S."/>
            <person name="Dopson M."/>
        </authorList>
    </citation>
    <scope>NUCLEOTIDE SEQUENCE</scope>
    <source>
        <strain evidence="1">MM415B08083</strain>
    </source>
</reference>
<name>A0A6M3LQV7_9ZZZZ</name>
<protein>
    <submittedName>
        <fullName evidence="1">Uncharacterized protein</fullName>
    </submittedName>
</protein>
<dbReference type="AlphaFoldDB" id="A0A6M3LQV7"/>
<dbReference type="EMBL" id="MT143410">
    <property type="protein sequence ID" value="QJA96539.1"/>
    <property type="molecule type" value="Genomic_DNA"/>
</dbReference>
<accession>A0A6M3LQV7</accession>